<evidence type="ECO:0000256" key="1">
    <source>
        <dbReference type="SAM" id="MobiDB-lite"/>
    </source>
</evidence>
<feature type="compositionally biased region" description="Basic and acidic residues" evidence="1">
    <location>
        <begin position="29"/>
        <end position="41"/>
    </location>
</feature>
<name>A0A1Q8RXC5_9PEZI</name>
<evidence type="ECO:0000313" key="3">
    <source>
        <dbReference type="Proteomes" id="UP000186583"/>
    </source>
</evidence>
<dbReference type="OrthoDB" id="4840622at2759"/>
<feature type="compositionally biased region" description="Polar residues" evidence="1">
    <location>
        <begin position="1"/>
        <end position="28"/>
    </location>
</feature>
<proteinExistence type="predicted"/>
<reference evidence="2 3" key="1">
    <citation type="submission" date="2016-11" db="EMBL/GenBank/DDBJ databases">
        <title>Draft Genome Assembly of Colletotrichum chlorophyti a pathogen of herbaceous plants.</title>
        <authorList>
            <person name="Gan P."/>
            <person name="Narusaka M."/>
            <person name="Tsushima A."/>
            <person name="Narusaka Y."/>
            <person name="Takano Y."/>
            <person name="Shirasu K."/>
        </authorList>
    </citation>
    <scope>NUCLEOTIDE SEQUENCE [LARGE SCALE GENOMIC DNA]</scope>
    <source>
        <strain evidence="2 3">NTL11</strain>
    </source>
</reference>
<feature type="compositionally biased region" description="Polar residues" evidence="1">
    <location>
        <begin position="42"/>
        <end position="72"/>
    </location>
</feature>
<evidence type="ECO:0000313" key="2">
    <source>
        <dbReference type="EMBL" id="OLN89784.1"/>
    </source>
</evidence>
<organism evidence="2 3">
    <name type="scientific">Colletotrichum chlorophyti</name>
    <dbReference type="NCBI Taxonomy" id="708187"/>
    <lineage>
        <taxon>Eukaryota</taxon>
        <taxon>Fungi</taxon>
        <taxon>Dikarya</taxon>
        <taxon>Ascomycota</taxon>
        <taxon>Pezizomycotina</taxon>
        <taxon>Sordariomycetes</taxon>
        <taxon>Hypocreomycetidae</taxon>
        <taxon>Glomerellales</taxon>
        <taxon>Glomerellaceae</taxon>
        <taxon>Colletotrichum</taxon>
    </lineage>
</organism>
<gene>
    <name evidence="2" type="ORF">CCHL11_09501</name>
</gene>
<keyword evidence="3" id="KW-1185">Reference proteome</keyword>
<dbReference type="Proteomes" id="UP000186583">
    <property type="component" value="Unassembled WGS sequence"/>
</dbReference>
<feature type="region of interest" description="Disordered" evidence="1">
    <location>
        <begin position="1"/>
        <end position="115"/>
    </location>
</feature>
<dbReference type="EMBL" id="MPGH01000074">
    <property type="protein sequence ID" value="OLN89784.1"/>
    <property type="molecule type" value="Genomic_DNA"/>
</dbReference>
<dbReference type="AlphaFoldDB" id="A0A1Q8RXC5"/>
<accession>A0A1Q8RXC5</accession>
<sequence length="115" mass="12526">MNQQDQQPLRNHKTSSSSCQTAPIQSTHPQRETGDLLRKLQENTISALRTSSNTMDSRNSYSGGSSKGTSPDSKGKGYDQTAMFDGLLPRIDTRGQSKSSSKKSSGKKKEDKSSN</sequence>
<protein>
    <submittedName>
        <fullName evidence="2">Uncharacterized protein</fullName>
    </submittedName>
</protein>
<comment type="caution">
    <text evidence="2">The sequence shown here is derived from an EMBL/GenBank/DDBJ whole genome shotgun (WGS) entry which is preliminary data.</text>
</comment>